<feature type="non-terminal residue" evidence="5">
    <location>
        <position position="1"/>
    </location>
</feature>
<keyword evidence="3" id="KW-0620">Polyamine biosynthesis</keyword>
<dbReference type="InterPro" id="IPR029063">
    <property type="entry name" value="SAM-dependent_MTases_sf"/>
</dbReference>
<accession>X1PQN7</accession>
<sequence>NLVVTEKDNTYSFFNNGLYNFTVPDKLTSERIAHFALLEHPQPRKVLLIGGGVSGVLKEILKHPVEKVDYLELDPLMITLAKEYLYSTEEYALDDRRVEVKNIDGRLFIRRTSSKYDLIIVNLPQPFTAQINRFYTVEFFKATKRILKEKGILFFGITSSPNYISEEQQNLLVSLNESLKKVFAEVRVIPGDTNYFLGCKSKGILTLDYQRLMERLNERKVKAK</sequence>
<dbReference type="Pfam" id="PF01564">
    <property type="entry name" value="Spermine_synth"/>
    <property type="match status" value="1"/>
</dbReference>
<dbReference type="GO" id="GO:0006596">
    <property type="term" value="P:polyamine biosynthetic process"/>
    <property type="evidence" value="ECO:0007669"/>
    <property type="project" value="UniProtKB-KW"/>
</dbReference>
<dbReference type="InterPro" id="IPR030374">
    <property type="entry name" value="PABS"/>
</dbReference>
<dbReference type="CDD" id="cd02440">
    <property type="entry name" value="AdoMet_MTases"/>
    <property type="match status" value="1"/>
</dbReference>
<evidence type="ECO:0000256" key="1">
    <source>
        <dbReference type="ARBA" id="ARBA00007867"/>
    </source>
</evidence>
<comment type="similarity">
    <text evidence="1">Belongs to the spermidine/spermine synthase family.</text>
</comment>
<evidence type="ECO:0000256" key="3">
    <source>
        <dbReference type="ARBA" id="ARBA00023115"/>
    </source>
</evidence>
<dbReference type="HAMAP" id="MF_00198">
    <property type="entry name" value="Spermidine_synth"/>
    <property type="match status" value="1"/>
</dbReference>
<dbReference type="InterPro" id="IPR001045">
    <property type="entry name" value="Spermi_synthase"/>
</dbReference>
<evidence type="ECO:0000256" key="2">
    <source>
        <dbReference type="ARBA" id="ARBA00022679"/>
    </source>
</evidence>
<dbReference type="EMBL" id="BARV01036948">
    <property type="protein sequence ID" value="GAI58138.1"/>
    <property type="molecule type" value="Genomic_DNA"/>
</dbReference>
<protein>
    <recommendedName>
        <fullName evidence="4">PABS domain-containing protein</fullName>
    </recommendedName>
</protein>
<proteinExistence type="inferred from homology"/>
<dbReference type="PROSITE" id="PS51006">
    <property type="entry name" value="PABS_2"/>
    <property type="match status" value="1"/>
</dbReference>
<dbReference type="PANTHER" id="PTHR43317:SF1">
    <property type="entry name" value="THERMOSPERMINE SYNTHASE ACAULIS5"/>
    <property type="match status" value="1"/>
</dbReference>
<gene>
    <name evidence="5" type="ORF">S06H3_57281</name>
</gene>
<evidence type="ECO:0000259" key="4">
    <source>
        <dbReference type="PROSITE" id="PS51006"/>
    </source>
</evidence>
<dbReference type="SUPFAM" id="SSF53335">
    <property type="entry name" value="S-adenosyl-L-methionine-dependent methyltransferases"/>
    <property type="match status" value="1"/>
</dbReference>
<dbReference type="AlphaFoldDB" id="X1PQN7"/>
<feature type="domain" description="PABS" evidence="4">
    <location>
        <begin position="1"/>
        <end position="207"/>
    </location>
</feature>
<dbReference type="PANTHER" id="PTHR43317">
    <property type="entry name" value="THERMOSPERMINE SYNTHASE ACAULIS5"/>
    <property type="match status" value="1"/>
</dbReference>
<dbReference type="GO" id="GO:0010487">
    <property type="term" value="F:thermospermine synthase activity"/>
    <property type="evidence" value="ECO:0007669"/>
    <property type="project" value="UniProtKB-ARBA"/>
</dbReference>
<name>X1PQN7_9ZZZZ</name>
<comment type="caution">
    <text evidence="5">The sequence shown here is derived from an EMBL/GenBank/DDBJ whole genome shotgun (WGS) entry which is preliminary data.</text>
</comment>
<organism evidence="5">
    <name type="scientific">marine sediment metagenome</name>
    <dbReference type="NCBI Taxonomy" id="412755"/>
    <lineage>
        <taxon>unclassified sequences</taxon>
        <taxon>metagenomes</taxon>
        <taxon>ecological metagenomes</taxon>
    </lineage>
</organism>
<feature type="non-terminal residue" evidence="5">
    <location>
        <position position="224"/>
    </location>
</feature>
<keyword evidence="2" id="KW-0808">Transferase</keyword>
<evidence type="ECO:0000313" key="5">
    <source>
        <dbReference type="EMBL" id="GAI58138.1"/>
    </source>
</evidence>
<dbReference type="Gene3D" id="3.40.50.150">
    <property type="entry name" value="Vaccinia Virus protein VP39"/>
    <property type="match status" value="1"/>
</dbReference>
<reference evidence="5" key="1">
    <citation type="journal article" date="2014" name="Front. Microbiol.">
        <title>High frequency of phylogenetically diverse reductive dehalogenase-homologous genes in deep subseafloor sedimentary metagenomes.</title>
        <authorList>
            <person name="Kawai M."/>
            <person name="Futagami T."/>
            <person name="Toyoda A."/>
            <person name="Takaki Y."/>
            <person name="Nishi S."/>
            <person name="Hori S."/>
            <person name="Arai W."/>
            <person name="Tsubouchi T."/>
            <person name="Morono Y."/>
            <person name="Uchiyama I."/>
            <person name="Ito T."/>
            <person name="Fujiyama A."/>
            <person name="Inagaki F."/>
            <person name="Takami H."/>
        </authorList>
    </citation>
    <scope>NUCLEOTIDE SEQUENCE</scope>
    <source>
        <strain evidence="5">Expedition CK06-06</strain>
    </source>
</reference>